<organism evidence="1 2">
    <name type="scientific">Saccharomyces mikatae IFO 1815</name>
    <dbReference type="NCBI Taxonomy" id="226126"/>
    <lineage>
        <taxon>Eukaryota</taxon>
        <taxon>Fungi</taxon>
        <taxon>Dikarya</taxon>
        <taxon>Ascomycota</taxon>
        <taxon>Saccharomycotina</taxon>
        <taxon>Saccharomycetes</taxon>
        <taxon>Saccharomycetales</taxon>
        <taxon>Saccharomycetaceae</taxon>
        <taxon>Saccharomyces</taxon>
    </lineage>
</organism>
<evidence type="ECO:0000313" key="2">
    <source>
        <dbReference type="Proteomes" id="UP001161438"/>
    </source>
</evidence>
<sequence length="51" mass="5953">MYFIPRSSSKAFRFNWLEIGVWRGGAHMSRKALAMSEKTITITRCRWCSAL</sequence>
<name>A0AA35IWX7_SACMI</name>
<keyword evidence="2" id="KW-1185">Reference proteome</keyword>
<dbReference type="Proteomes" id="UP001161438">
    <property type="component" value="Chromosome 5"/>
</dbReference>
<protein>
    <submittedName>
        <fullName evidence="1">Uncharacterized protein</fullName>
    </submittedName>
</protein>
<dbReference type="EMBL" id="OX365761">
    <property type="protein sequence ID" value="CAI4038458.1"/>
    <property type="molecule type" value="Genomic_DNA"/>
</dbReference>
<proteinExistence type="predicted"/>
<reference evidence="1" key="1">
    <citation type="submission" date="2022-10" db="EMBL/GenBank/DDBJ databases">
        <authorList>
            <person name="Byrne P K."/>
        </authorList>
    </citation>
    <scope>NUCLEOTIDE SEQUENCE</scope>
    <source>
        <strain evidence="1">IFO1815</strain>
    </source>
</reference>
<gene>
    <name evidence="1" type="primary">SMKI05G0690</name>
    <name evidence="1" type="ORF">SMKI_05G0690</name>
</gene>
<dbReference type="AlphaFoldDB" id="A0AA35IWX7"/>
<accession>A0AA35IWX7</accession>
<evidence type="ECO:0000313" key="1">
    <source>
        <dbReference type="EMBL" id="CAI4038458.1"/>
    </source>
</evidence>
<dbReference type="RefSeq" id="XP_056081573.1">
    <property type="nucleotide sequence ID" value="XM_056221821.1"/>
</dbReference>
<dbReference type="GeneID" id="80917669"/>